<dbReference type="WBParaSite" id="TTAC_0000253801-mRNA-1">
    <property type="protein sequence ID" value="TTAC_0000253801-mRNA-1"/>
    <property type="gene ID" value="TTAC_0000253801"/>
</dbReference>
<keyword evidence="8" id="KW-0805">Transcription regulation</keyword>
<evidence type="ECO:0000256" key="7">
    <source>
        <dbReference type="ARBA" id="ARBA00022853"/>
    </source>
</evidence>
<evidence type="ECO:0000256" key="1">
    <source>
        <dbReference type="ARBA" id="ARBA00004123"/>
    </source>
</evidence>
<dbReference type="SUPFAM" id="SSF57933">
    <property type="entry name" value="TAZ domain"/>
    <property type="match status" value="1"/>
</dbReference>
<reference evidence="14 15" key="2">
    <citation type="submission" date="2018-11" db="EMBL/GenBank/DDBJ databases">
        <authorList>
            <consortium name="Pathogen Informatics"/>
        </authorList>
    </citation>
    <scope>NUCLEOTIDE SEQUENCE [LARGE SCALE GENOMIC DNA]</scope>
</reference>
<sequence length="201" mass="23169">MKNLEVIPGIFNVTDDSDGVVRMHTLKEQLRLLLHSEWCLFLRTPLTICTDPHCPKIRNVFRHIVNCTAGMNCKLPQCPPAKQLVFHFYSCEDQQCPVCDTMRFALEKRFYPIERDGEDTNRDFNLTMEERCDVIRAMALLTAGTPDLTNLHLPGMEHAIRCAKYFEDNVYAKANSLDQYACQIANYAMPNGQSLDKYWSL</sequence>
<evidence type="ECO:0000313" key="16">
    <source>
        <dbReference type="WBParaSite" id="TTAC_0000253801-mRNA-1"/>
    </source>
</evidence>
<feature type="zinc finger region" description="TAZ-type" evidence="12">
    <location>
        <begin position="19"/>
        <end position="102"/>
    </location>
</feature>
<dbReference type="PROSITE" id="PS50134">
    <property type="entry name" value="ZF_TAZ"/>
    <property type="match status" value="1"/>
</dbReference>
<evidence type="ECO:0000256" key="5">
    <source>
        <dbReference type="ARBA" id="ARBA00022771"/>
    </source>
</evidence>
<dbReference type="EMBL" id="UYWX01001173">
    <property type="protein sequence ID" value="VDM20347.1"/>
    <property type="molecule type" value="Genomic_DNA"/>
</dbReference>
<keyword evidence="6 12" id="KW-0862">Zinc</keyword>
<dbReference type="GO" id="GO:0003713">
    <property type="term" value="F:transcription coactivator activity"/>
    <property type="evidence" value="ECO:0007669"/>
    <property type="project" value="TreeGrafter"/>
</dbReference>
<evidence type="ECO:0000259" key="13">
    <source>
        <dbReference type="PROSITE" id="PS50134"/>
    </source>
</evidence>
<evidence type="ECO:0000256" key="3">
    <source>
        <dbReference type="ARBA" id="ARBA00022679"/>
    </source>
</evidence>
<dbReference type="Pfam" id="PF02135">
    <property type="entry name" value="zf-TAZ"/>
    <property type="match status" value="1"/>
</dbReference>
<keyword evidence="15" id="KW-1185">Reference proteome</keyword>
<evidence type="ECO:0000256" key="8">
    <source>
        <dbReference type="ARBA" id="ARBA00023015"/>
    </source>
</evidence>
<keyword evidence="7" id="KW-0156">Chromatin regulator</keyword>
<protein>
    <recommendedName>
        <fullName evidence="2">histone acetyltransferase</fullName>
        <ecNumber evidence="2">2.3.1.48</ecNumber>
    </recommendedName>
</protein>
<evidence type="ECO:0000256" key="2">
    <source>
        <dbReference type="ARBA" id="ARBA00013184"/>
    </source>
</evidence>
<proteinExistence type="predicted"/>
<dbReference type="GO" id="GO:0000123">
    <property type="term" value="C:histone acetyltransferase complex"/>
    <property type="evidence" value="ECO:0007669"/>
    <property type="project" value="TreeGrafter"/>
</dbReference>
<gene>
    <name evidence="14" type="ORF">TTAC_LOCUS2525</name>
</gene>
<evidence type="ECO:0000256" key="9">
    <source>
        <dbReference type="ARBA" id="ARBA00023163"/>
    </source>
</evidence>
<dbReference type="InterPro" id="IPR000197">
    <property type="entry name" value="Znf_TAZ"/>
</dbReference>
<keyword evidence="9" id="KW-0804">Transcription</keyword>
<reference evidence="16" key="1">
    <citation type="submission" date="2017-02" db="UniProtKB">
        <authorList>
            <consortium name="WormBaseParasite"/>
        </authorList>
    </citation>
    <scope>IDENTIFICATION</scope>
</reference>
<dbReference type="InterPro" id="IPR035898">
    <property type="entry name" value="TAZ_dom_sf"/>
</dbReference>
<dbReference type="PANTHER" id="PTHR13808:SF1">
    <property type="entry name" value="HISTONE ACETYLTRANSFERASE"/>
    <property type="match status" value="1"/>
</dbReference>
<evidence type="ECO:0000256" key="10">
    <source>
        <dbReference type="ARBA" id="ARBA00023242"/>
    </source>
</evidence>
<organism evidence="16">
    <name type="scientific">Hydatigena taeniaeformis</name>
    <name type="common">Feline tapeworm</name>
    <name type="synonym">Taenia taeniaeformis</name>
    <dbReference type="NCBI Taxonomy" id="6205"/>
    <lineage>
        <taxon>Eukaryota</taxon>
        <taxon>Metazoa</taxon>
        <taxon>Spiralia</taxon>
        <taxon>Lophotrochozoa</taxon>
        <taxon>Platyhelminthes</taxon>
        <taxon>Cestoda</taxon>
        <taxon>Eucestoda</taxon>
        <taxon>Cyclophyllidea</taxon>
        <taxon>Taeniidae</taxon>
        <taxon>Hydatigera</taxon>
    </lineage>
</organism>
<dbReference type="GO" id="GO:0045944">
    <property type="term" value="P:positive regulation of transcription by RNA polymerase II"/>
    <property type="evidence" value="ECO:0007669"/>
    <property type="project" value="TreeGrafter"/>
</dbReference>
<evidence type="ECO:0000256" key="6">
    <source>
        <dbReference type="ARBA" id="ARBA00022833"/>
    </source>
</evidence>
<accession>A0A0R3WP50</accession>
<dbReference type="GO" id="GO:0031490">
    <property type="term" value="F:chromatin DNA binding"/>
    <property type="evidence" value="ECO:0007669"/>
    <property type="project" value="TreeGrafter"/>
</dbReference>
<dbReference type="Gene3D" id="1.20.1020.10">
    <property type="entry name" value="TAZ domain"/>
    <property type="match status" value="1"/>
</dbReference>
<dbReference type="GO" id="GO:0005667">
    <property type="term" value="C:transcription regulator complex"/>
    <property type="evidence" value="ECO:0007669"/>
    <property type="project" value="TreeGrafter"/>
</dbReference>
<dbReference type="GO" id="GO:0008270">
    <property type="term" value="F:zinc ion binding"/>
    <property type="evidence" value="ECO:0007669"/>
    <property type="project" value="UniProtKB-KW"/>
</dbReference>
<evidence type="ECO:0000313" key="15">
    <source>
        <dbReference type="Proteomes" id="UP000274429"/>
    </source>
</evidence>
<dbReference type="PANTHER" id="PTHR13808">
    <property type="entry name" value="CBP/P300-RELATED"/>
    <property type="match status" value="1"/>
</dbReference>
<keyword evidence="10" id="KW-0539">Nucleus</keyword>
<dbReference type="GO" id="GO:0005634">
    <property type="term" value="C:nucleus"/>
    <property type="evidence" value="ECO:0007669"/>
    <property type="project" value="UniProtKB-SubCell"/>
</dbReference>
<comment type="catalytic activity">
    <reaction evidence="11">
        <text>L-lysyl-[protein] + acetyl-CoA = N(6)-acetyl-L-lysyl-[protein] + CoA + H(+)</text>
        <dbReference type="Rhea" id="RHEA:45948"/>
        <dbReference type="Rhea" id="RHEA-COMP:9752"/>
        <dbReference type="Rhea" id="RHEA-COMP:10731"/>
        <dbReference type="ChEBI" id="CHEBI:15378"/>
        <dbReference type="ChEBI" id="CHEBI:29969"/>
        <dbReference type="ChEBI" id="CHEBI:57287"/>
        <dbReference type="ChEBI" id="CHEBI:57288"/>
        <dbReference type="ChEBI" id="CHEBI:61930"/>
        <dbReference type="EC" id="2.3.1.48"/>
    </reaction>
</comment>
<dbReference type="AlphaFoldDB" id="A0A0R3WP50"/>
<comment type="subcellular location">
    <subcellularLocation>
        <location evidence="1">Nucleus</location>
    </subcellularLocation>
</comment>
<dbReference type="InterPro" id="IPR013178">
    <property type="entry name" value="Histone_AcTrfase_Rtt109/CBP"/>
</dbReference>
<evidence type="ECO:0000256" key="11">
    <source>
        <dbReference type="ARBA" id="ARBA00048017"/>
    </source>
</evidence>
<dbReference type="SMART" id="SM00551">
    <property type="entry name" value="ZnF_TAZ"/>
    <property type="match status" value="1"/>
</dbReference>
<name>A0A0R3WP50_HYDTA</name>
<keyword evidence="3" id="KW-0808">Transferase</keyword>
<dbReference type="OrthoDB" id="899at2759"/>
<evidence type="ECO:0000256" key="12">
    <source>
        <dbReference type="PROSITE-ProRule" id="PRU00203"/>
    </source>
</evidence>
<dbReference type="EC" id="2.3.1.48" evidence="2"/>
<keyword evidence="5 12" id="KW-0863">Zinc-finger</keyword>
<feature type="domain" description="TAZ-type" evidence="13">
    <location>
        <begin position="19"/>
        <end position="102"/>
    </location>
</feature>
<keyword evidence="4 12" id="KW-0479">Metal-binding</keyword>
<dbReference type="STRING" id="6205.A0A0R3WP50"/>
<dbReference type="GO" id="GO:0004402">
    <property type="term" value="F:histone acetyltransferase activity"/>
    <property type="evidence" value="ECO:0007669"/>
    <property type="project" value="InterPro"/>
</dbReference>
<dbReference type="Proteomes" id="UP000274429">
    <property type="component" value="Unassembled WGS sequence"/>
</dbReference>
<evidence type="ECO:0000256" key="4">
    <source>
        <dbReference type="ARBA" id="ARBA00022723"/>
    </source>
</evidence>
<evidence type="ECO:0000313" key="14">
    <source>
        <dbReference type="EMBL" id="VDM20347.1"/>
    </source>
</evidence>